<sequence length="354" mass="41022">MDGPYSPTVERKGARIPKPRKDWNDDDLKKMQHDASAINMLHCALDASEYNRISECESAKEIWEKLETTYEGTDKVKDSKINQQLRYYELFEMNEGESIGEMKSRFVNIITELKRLGKNFTEEEQVKKILRSLPRSWEAKKTAIEEAHNLKTYKFDELIGSLLTHEISVKNFEEKEKQGRSEDKKQKVVLLKANSFDDEDSDIDEMAMLARKLKKMFKKDRRFHKKKIQDFSKRKEQKKDAETSITCFECHQPGHIKANCPKLKKDRKFKKKAMVATWSDSEDSSSSEDEECTETANICFMAVDAETVEEANSGSSDESEDEAETRATEPQVQSIFMTPSEIHTALFALYQYAK</sequence>
<dbReference type="InterPro" id="IPR036875">
    <property type="entry name" value="Znf_CCHC_sf"/>
</dbReference>
<accession>A0A9N7RF30</accession>
<evidence type="ECO:0000259" key="3">
    <source>
        <dbReference type="PROSITE" id="PS50158"/>
    </source>
</evidence>
<proteinExistence type="predicted"/>
<keyword evidence="1" id="KW-0479">Metal-binding</keyword>
<keyword evidence="1" id="KW-0863">Zinc-finger</keyword>
<dbReference type="GO" id="GO:0003676">
    <property type="term" value="F:nucleic acid binding"/>
    <property type="evidence" value="ECO:0007669"/>
    <property type="project" value="InterPro"/>
</dbReference>
<evidence type="ECO:0000313" key="4">
    <source>
        <dbReference type="EMBL" id="CAA0827393.1"/>
    </source>
</evidence>
<dbReference type="Pfam" id="PF14223">
    <property type="entry name" value="Retrotran_gag_2"/>
    <property type="match status" value="1"/>
</dbReference>
<dbReference type="PROSITE" id="PS50158">
    <property type="entry name" value="ZF_CCHC"/>
    <property type="match status" value="1"/>
</dbReference>
<dbReference type="AlphaFoldDB" id="A0A9N7RF30"/>
<evidence type="ECO:0000256" key="2">
    <source>
        <dbReference type="SAM" id="MobiDB-lite"/>
    </source>
</evidence>
<comment type="caution">
    <text evidence="4">The sequence shown here is derived from an EMBL/GenBank/DDBJ whole genome shotgun (WGS) entry which is preliminary data.</text>
</comment>
<gene>
    <name evidence="4" type="ORF">SHERM_23088</name>
</gene>
<dbReference type="EMBL" id="CACSLK010027751">
    <property type="protein sequence ID" value="CAA0827393.1"/>
    <property type="molecule type" value="Genomic_DNA"/>
</dbReference>
<feature type="region of interest" description="Disordered" evidence="2">
    <location>
        <begin position="1"/>
        <end position="26"/>
    </location>
</feature>
<feature type="region of interest" description="Disordered" evidence="2">
    <location>
        <begin position="308"/>
        <end position="335"/>
    </location>
</feature>
<dbReference type="Proteomes" id="UP001153555">
    <property type="component" value="Unassembled WGS sequence"/>
</dbReference>
<name>A0A9N7RF30_STRHE</name>
<feature type="domain" description="CCHC-type" evidence="3">
    <location>
        <begin position="247"/>
        <end position="262"/>
    </location>
</feature>
<feature type="compositionally biased region" description="Basic and acidic residues" evidence="2">
    <location>
        <begin position="9"/>
        <end position="26"/>
    </location>
</feature>
<organism evidence="4 5">
    <name type="scientific">Striga hermonthica</name>
    <name type="common">Purple witchweed</name>
    <name type="synonym">Buchnera hermonthica</name>
    <dbReference type="NCBI Taxonomy" id="68872"/>
    <lineage>
        <taxon>Eukaryota</taxon>
        <taxon>Viridiplantae</taxon>
        <taxon>Streptophyta</taxon>
        <taxon>Embryophyta</taxon>
        <taxon>Tracheophyta</taxon>
        <taxon>Spermatophyta</taxon>
        <taxon>Magnoliopsida</taxon>
        <taxon>eudicotyledons</taxon>
        <taxon>Gunneridae</taxon>
        <taxon>Pentapetalae</taxon>
        <taxon>asterids</taxon>
        <taxon>lamiids</taxon>
        <taxon>Lamiales</taxon>
        <taxon>Orobanchaceae</taxon>
        <taxon>Buchnereae</taxon>
        <taxon>Striga</taxon>
    </lineage>
</organism>
<dbReference type="Gene3D" id="4.10.60.10">
    <property type="entry name" value="Zinc finger, CCHC-type"/>
    <property type="match status" value="1"/>
</dbReference>
<dbReference type="InterPro" id="IPR001878">
    <property type="entry name" value="Znf_CCHC"/>
</dbReference>
<dbReference type="PANTHER" id="PTHR34676">
    <property type="entry name" value="DUF4219 DOMAIN-CONTAINING PROTEIN-RELATED"/>
    <property type="match status" value="1"/>
</dbReference>
<protein>
    <recommendedName>
        <fullName evidence="3">CCHC-type domain-containing protein</fullName>
    </recommendedName>
</protein>
<evidence type="ECO:0000256" key="1">
    <source>
        <dbReference type="PROSITE-ProRule" id="PRU00047"/>
    </source>
</evidence>
<dbReference type="GO" id="GO:0008270">
    <property type="term" value="F:zinc ion binding"/>
    <property type="evidence" value="ECO:0007669"/>
    <property type="project" value="UniProtKB-KW"/>
</dbReference>
<evidence type="ECO:0000313" key="5">
    <source>
        <dbReference type="Proteomes" id="UP001153555"/>
    </source>
</evidence>
<dbReference type="PANTHER" id="PTHR34676:SF8">
    <property type="entry name" value="TRANSMEMBRANE PROTEIN"/>
    <property type="match status" value="1"/>
</dbReference>
<reference evidence="4" key="1">
    <citation type="submission" date="2019-12" db="EMBL/GenBank/DDBJ databases">
        <authorList>
            <person name="Scholes J."/>
        </authorList>
    </citation>
    <scope>NUCLEOTIDE SEQUENCE</scope>
</reference>
<dbReference type="OrthoDB" id="913719at2759"/>
<dbReference type="SMART" id="SM00343">
    <property type="entry name" value="ZnF_C2HC"/>
    <property type="match status" value="1"/>
</dbReference>
<keyword evidence="5" id="KW-1185">Reference proteome</keyword>
<keyword evidence="1" id="KW-0862">Zinc</keyword>
<dbReference type="SUPFAM" id="SSF57756">
    <property type="entry name" value="Retrovirus zinc finger-like domains"/>
    <property type="match status" value="1"/>
</dbReference>